<dbReference type="RefSeq" id="WP_166586736.1">
    <property type="nucleotide sequence ID" value="NZ_WWEO01000043.1"/>
</dbReference>
<dbReference type="Pfam" id="PF13508">
    <property type="entry name" value="Acetyltransf_7"/>
    <property type="match status" value="1"/>
</dbReference>
<dbReference type="SUPFAM" id="SSF55729">
    <property type="entry name" value="Acyl-CoA N-acyltransferases (Nat)"/>
    <property type="match status" value="1"/>
</dbReference>
<dbReference type="Gene3D" id="3.40.630.30">
    <property type="match status" value="1"/>
</dbReference>
<evidence type="ECO:0000259" key="1">
    <source>
        <dbReference type="PROSITE" id="PS51186"/>
    </source>
</evidence>
<keyword evidence="3" id="KW-1185">Reference proteome</keyword>
<reference evidence="2" key="1">
    <citation type="submission" date="2020-01" db="EMBL/GenBank/DDBJ databases">
        <authorList>
            <person name="Seo Y.L."/>
        </authorList>
    </citation>
    <scope>NUCLEOTIDE SEQUENCE</scope>
    <source>
        <strain evidence="2">R11</strain>
    </source>
</reference>
<dbReference type="InterPro" id="IPR000182">
    <property type="entry name" value="GNAT_dom"/>
</dbReference>
<name>A0A965ZIV9_9SPHI</name>
<organism evidence="2 3">
    <name type="scientific">Mucilaginibacter agri</name>
    <dbReference type="NCBI Taxonomy" id="2695265"/>
    <lineage>
        <taxon>Bacteria</taxon>
        <taxon>Pseudomonadati</taxon>
        <taxon>Bacteroidota</taxon>
        <taxon>Sphingobacteriia</taxon>
        <taxon>Sphingobacteriales</taxon>
        <taxon>Sphingobacteriaceae</taxon>
        <taxon>Mucilaginibacter</taxon>
    </lineage>
</organism>
<gene>
    <name evidence="2" type="ORF">GSY63_15565</name>
</gene>
<sequence>MIYREAQIVDIPQISEVRLSVKENVLSNPALITYDDYVEFLTIRGKGWVCEVYKRIVGFSVTDLKDHNVWALFVLPDYAEKGIGKQLHCLMLDWYFSQTTMPIWLGTGFNTKAETFYRKQGWVEIGTHGTKEIKFEMSYENWVR</sequence>
<proteinExistence type="predicted"/>
<reference evidence="2" key="2">
    <citation type="submission" date="2020-10" db="EMBL/GenBank/DDBJ databases">
        <title>Mucilaginibacter sp. nov., isolated from soil.</title>
        <authorList>
            <person name="Jeon C.O."/>
        </authorList>
    </citation>
    <scope>NUCLEOTIDE SEQUENCE</scope>
    <source>
        <strain evidence="2">R11</strain>
    </source>
</reference>
<comment type="caution">
    <text evidence="2">The sequence shown here is derived from an EMBL/GenBank/DDBJ whole genome shotgun (WGS) entry which is preliminary data.</text>
</comment>
<dbReference type="EMBL" id="WWEO01000043">
    <property type="protein sequence ID" value="NCD70784.1"/>
    <property type="molecule type" value="Genomic_DNA"/>
</dbReference>
<dbReference type="CDD" id="cd04301">
    <property type="entry name" value="NAT_SF"/>
    <property type="match status" value="1"/>
</dbReference>
<dbReference type="AlphaFoldDB" id="A0A965ZIV9"/>
<accession>A0A965ZIV9</accession>
<dbReference type="GO" id="GO:0016747">
    <property type="term" value="F:acyltransferase activity, transferring groups other than amino-acyl groups"/>
    <property type="evidence" value="ECO:0007669"/>
    <property type="project" value="InterPro"/>
</dbReference>
<protein>
    <submittedName>
        <fullName evidence="2">GNAT family N-acetyltransferase</fullName>
    </submittedName>
</protein>
<evidence type="ECO:0000313" key="2">
    <source>
        <dbReference type="EMBL" id="NCD70784.1"/>
    </source>
</evidence>
<dbReference type="Proteomes" id="UP000638732">
    <property type="component" value="Unassembled WGS sequence"/>
</dbReference>
<evidence type="ECO:0000313" key="3">
    <source>
        <dbReference type="Proteomes" id="UP000638732"/>
    </source>
</evidence>
<dbReference type="InterPro" id="IPR016181">
    <property type="entry name" value="Acyl_CoA_acyltransferase"/>
</dbReference>
<feature type="domain" description="N-acetyltransferase" evidence="1">
    <location>
        <begin position="1"/>
        <end position="142"/>
    </location>
</feature>
<dbReference type="PROSITE" id="PS51186">
    <property type="entry name" value="GNAT"/>
    <property type="match status" value="1"/>
</dbReference>